<evidence type="ECO:0000313" key="1">
    <source>
        <dbReference type="EMBL" id="KIY44841.1"/>
    </source>
</evidence>
<organism evidence="1 2">
    <name type="scientific">Fistulina hepatica ATCC 64428</name>
    <dbReference type="NCBI Taxonomy" id="1128425"/>
    <lineage>
        <taxon>Eukaryota</taxon>
        <taxon>Fungi</taxon>
        <taxon>Dikarya</taxon>
        <taxon>Basidiomycota</taxon>
        <taxon>Agaricomycotina</taxon>
        <taxon>Agaricomycetes</taxon>
        <taxon>Agaricomycetidae</taxon>
        <taxon>Agaricales</taxon>
        <taxon>Fistulinaceae</taxon>
        <taxon>Fistulina</taxon>
    </lineage>
</organism>
<evidence type="ECO:0000313" key="2">
    <source>
        <dbReference type="Proteomes" id="UP000054144"/>
    </source>
</evidence>
<proteinExistence type="predicted"/>
<accession>A0A0D7A4M7</accession>
<protein>
    <submittedName>
        <fullName evidence="1">Uncharacterized protein</fullName>
    </submittedName>
</protein>
<keyword evidence="2" id="KW-1185">Reference proteome</keyword>
<dbReference type="AlphaFoldDB" id="A0A0D7A4M7"/>
<name>A0A0D7A4M7_9AGAR</name>
<reference evidence="1 2" key="1">
    <citation type="journal article" date="2015" name="Fungal Genet. Biol.">
        <title>Evolution of novel wood decay mechanisms in Agaricales revealed by the genome sequences of Fistulina hepatica and Cylindrobasidium torrendii.</title>
        <authorList>
            <person name="Floudas D."/>
            <person name="Held B.W."/>
            <person name="Riley R."/>
            <person name="Nagy L.G."/>
            <person name="Koehler G."/>
            <person name="Ransdell A.S."/>
            <person name="Younus H."/>
            <person name="Chow J."/>
            <person name="Chiniquy J."/>
            <person name="Lipzen A."/>
            <person name="Tritt A."/>
            <person name="Sun H."/>
            <person name="Haridas S."/>
            <person name="LaButti K."/>
            <person name="Ohm R.A."/>
            <person name="Kues U."/>
            <person name="Blanchette R.A."/>
            <person name="Grigoriev I.V."/>
            <person name="Minto R.E."/>
            <person name="Hibbett D.S."/>
        </authorList>
    </citation>
    <scope>NUCLEOTIDE SEQUENCE [LARGE SCALE GENOMIC DNA]</scope>
    <source>
        <strain evidence="1 2">ATCC 64428</strain>
    </source>
</reference>
<dbReference type="OrthoDB" id="2536866at2759"/>
<sequence length="267" mass="30353">MIIDRKYLQPPPAYSEVPGPAVSRTALEFKDLPPHILLDVVYLTLPQMPGYDDSIPERQRRVLWWLSSSLRLVNRAFYIACMHILRSAYLPIYLSHIQPPYTTDPFPLSSTSYSSRASVQSLQRETQVLDLFIALKVRDDVLADSTSLHLGNDDSFRDIFSLMQPRARLEDLVRKYGVREGAVYVPGSPPETPVGEEPLPRRVNFSALSITFSPRRVGLVFALRGGTKKTIIDVQRMARDETLEVTAKRIARELGSWVARNSWGEPW</sequence>
<dbReference type="EMBL" id="KN882064">
    <property type="protein sequence ID" value="KIY44841.1"/>
    <property type="molecule type" value="Genomic_DNA"/>
</dbReference>
<dbReference type="Proteomes" id="UP000054144">
    <property type="component" value="Unassembled WGS sequence"/>
</dbReference>
<gene>
    <name evidence="1" type="ORF">FISHEDRAFT_50587</name>
</gene>